<feature type="transmembrane region" description="Helical" evidence="1">
    <location>
        <begin position="578"/>
        <end position="598"/>
    </location>
</feature>
<dbReference type="Proteomes" id="UP000717585">
    <property type="component" value="Unassembled WGS sequence"/>
</dbReference>
<keyword evidence="3" id="KW-1185">Reference proteome</keyword>
<feature type="transmembrane region" description="Helical" evidence="1">
    <location>
        <begin position="98"/>
        <end position="121"/>
    </location>
</feature>
<comment type="caution">
    <text evidence="2">The sequence shown here is derived from an EMBL/GenBank/DDBJ whole genome shotgun (WGS) entry which is preliminary data.</text>
</comment>
<feature type="transmembrane region" description="Helical" evidence="1">
    <location>
        <begin position="323"/>
        <end position="343"/>
    </location>
</feature>
<reference evidence="2" key="1">
    <citation type="submission" date="2021-05" db="EMBL/GenBank/DDBJ databases">
        <title>A free-living protist that lacks canonical eukaryotic 1 DNA replication and segregation systems.</title>
        <authorList>
            <person name="Salas-Leiva D.E."/>
            <person name="Tromer E.C."/>
            <person name="Curtis B.A."/>
            <person name="Jerlstrom-Hultqvist J."/>
            <person name="Kolisko M."/>
            <person name="Yi Z."/>
            <person name="Salas-Leiva J.S."/>
            <person name="Gallot-Lavallee L."/>
            <person name="Kops G.J.P.L."/>
            <person name="Archibald J.M."/>
            <person name="Simpson A.G.B."/>
            <person name="Roger A.J."/>
        </authorList>
    </citation>
    <scope>NUCLEOTIDE SEQUENCE</scope>
    <source>
        <strain evidence="2">BICM</strain>
    </source>
</reference>
<feature type="transmembrane region" description="Helical" evidence="1">
    <location>
        <begin position="186"/>
        <end position="206"/>
    </location>
</feature>
<feature type="transmembrane region" description="Helical" evidence="1">
    <location>
        <begin position="508"/>
        <end position="531"/>
    </location>
</feature>
<name>A0A8J6E1I9_9EUKA</name>
<feature type="transmembrane region" description="Helical" evidence="1">
    <location>
        <begin position="290"/>
        <end position="317"/>
    </location>
</feature>
<feature type="transmembrane region" description="Helical" evidence="1">
    <location>
        <begin position="133"/>
        <end position="166"/>
    </location>
</feature>
<feature type="transmembrane region" description="Helical" evidence="1">
    <location>
        <begin position="551"/>
        <end position="571"/>
    </location>
</feature>
<feature type="transmembrane region" description="Helical" evidence="1">
    <location>
        <begin position="64"/>
        <end position="86"/>
    </location>
</feature>
<feature type="transmembrane region" description="Helical" evidence="1">
    <location>
        <begin position="35"/>
        <end position="57"/>
    </location>
</feature>
<feature type="transmembrane region" description="Helical" evidence="1">
    <location>
        <begin position="218"/>
        <end position="242"/>
    </location>
</feature>
<feature type="transmembrane region" description="Helical" evidence="1">
    <location>
        <begin position="364"/>
        <end position="385"/>
    </location>
</feature>
<feature type="transmembrane region" description="Helical" evidence="1">
    <location>
        <begin position="481"/>
        <end position="501"/>
    </location>
</feature>
<sequence length="669" mass="71793">MRLWSLIEGKVPALKKLFYMQDASDEESSKYRLDWSALVVLTFITSIVNLVIISTLYLGDFMGIVVATVVFIVGMAIFVALLTLSVPSAFASKATLSGIFAGVFIVVTTIFSLFSIISCLFNFMTRGITNQNIYWNILSAVSAVIALLMNIVTLCFNVGTGAWGLYASFFAKKRPALWDFKLTPRLILALAILMIVPALAELAGMDKGDSFNRMLEETYVDILVLAAMFILLVVVGVAATFLKDLDKLPVTITDIVAFLGLGLYLGSATCRLISVFTNGDADYQSDDSDLGIFATISHMLATAASYILEAVATSLIIDTIPKHLQVVFMTVAALAFFVMPDSLSNVYRYALLGDGITGNKLARTISLGMLHYTAVIAAFVALFFIDVNHDRDISSDADKAALNANNLRYPKFIKPTVKNGIKTFPTGGAGSVIYWSVILAAVGHVCTKYPAHFVLQSLQTQATDAQLIYNPTVPFESVSSMGTTVTLTMIPIIAVLGTAFFGVTSAALVSVIAIIVEFVVLGGMVAAPFLASSTGFSIGIQAHLLGLAVALNRFAVALLAGVTLSCMRVFVKHSLEAMLIFFTVACFARVISTAHVLVHSLLDWETSSDFISVLVLFIGAGATIVPAAAVLVHPFFYVGRNGYVSVGVKLLNNASSAEDVTDKQQLLSK</sequence>
<evidence type="ECO:0000313" key="3">
    <source>
        <dbReference type="Proteomes" id="UP000717585"/>
    </source>
</evidence>
<protein>
    <submittedName>
        <fullName evidence="2">Uncharacterized protein</fullName>
    </submittedName>
</protein>
<gene>
    <name evidence="2" type="ORF">J8273_2145</name>
</gene>
<evidence type="ECO:0000313" key="2">
    <source>
        <dbReference type="EMBL" id="KAG9396414.1"/>
    </source>
</evidence>
<dbReference type="EMBL" id="JAHDYR010000006">
    <property type="protein sequence ID" value="KAG9396414.1"/>
    <property type="molecule type" value="Genomic_DNA"/>
</dbReference>
<accession>A0A8J6E1I9</accession>
<proteinExistence type="predicted"/>
<dbReference type="AlphaFoldDB" id="A0A8J6E1I9"/>
<evidence type="ECO:0000256" key="1">
    <source>
        <dbReference type="SAM" id="Phobius"/>
    </source>
</evidence>
<keyword evidence="1" id="KW-0472">Membrane</keyword>
<keyword evidence="1" id="KW-0812">Transmembrane</keyword>
<keyword evidence="1" id="KW-1133">Transmembrane helix</keyword>
<organism evidence="2 3">
    <name type="scientific">Carpediemonas membranifera</name>
    <dbReference type="NCBI Taxonomy" id="201153"/>
    <lineage>
        <taxon>Eukaryota</taxon>
        <taxon>Metamonada</taxon>
        <taxon>Carpediemonas-like organisms</taxon>
        <taxon>Carpediemonas</taxon>
    </lineage>
</organism>
<feature type="transmembrane region" description="Helical" evidence="1">
    <location>
        <begin position="248"/>
        <end position="269"/>
    </location>
</feature>
<feature type="transmembrane region" description="Helical" evidence="1">
    <location>
        <begin position="610"/>
        <end position="632"/>
    </location>
</feature>